<evidence type="ECO:0000313" key="2">
    <source>
        <dbReference type="Proteomes" id="UP000240258"/>
    </source>
</evidence>
<accession>A0ABN5JAL9</accession>
<organism evidence="1 2">
    <name type="scientific">Fusobacterium mortiferum ATCC 9817</name>
    <dbReference type="NCBI Taxonomy" id="469616"/>
    <lineage>
        <taxon>Bacteria</taxon>
        <taxon>Fusobacteriati</taxon>
        <taxon>Fusobacteriota</taxon>
        <taxon>Fusobacteriia</taxon>
        <taxon>Fusobacteriales</taxon>
        <taxon>Fusobacteriaceae</taxon>
        <taxon>Fusobacterium</taxon>
    </lineage>
</organism>
<gene>
    <name evidence="1" type="ORF">C4N19_08815</name>
</gene>
<proteinExistence type="predicted"/>
<dbReference type="RefSeq" id="WP_005885707.1">
    <property type="nucleotide sequence ID" value="NZ_CAXSWX010000004.1"/>
</dbReference>
<evidence type="ECO:0000313" key="1">
    <source>
        <dbReference type="EMBL" id="AVQ19190.1"/>
    </source>
</evidence>
<name>A0ABN5JAL9_FUSMR</name>
<reference evidence="2" key="1">
    <citation type="journal article" date="2018" name="MSphere">
        <title>Fusobacterium Genomics Using MinION and Illumina Sequencing Enables Genome Completion and Correction.</title>
        <authorList>
            <person name="Todd S.M."/>
            <person name="Settlage R.E."/>
            <person name="Lahmers K.K."/>
            <person name="Slade D.J."/>
        </authorList>
    </citation>
    <scope>NUCLEOTIDE SEQUENCE [LARGE SCALE GENOMIC DNA]</scope>
    <source>
        <strain evidence="2">ATCC 9817</strain>
    </source>
</reference>
<keyword evidence="2" id="KW-1185">Reference proteome</keyword>
<dbReference type="EMBL" id="CP028102">
    <property type="protein sequence ID" value="AVQ19190.1"/>
    <property type="molecule type" value="Genomic_DNA"/>
</dbReference>
<dbReference type="Proteomes" id="UP000240258">
    <property type="component" value="Chromosome"/>
</dbReference>
<sequence>MTLPISYLRINSDVQAIEEQKELQVQETIKEKDVLFDYTTGKFYYDGLEPRKIYNKVEIIKEWIKKLFYTERDRWNVHIKDVGYPFGLNIYKYVGQQLYPNTDLIELIKDDIYNSLKNHKDIEEIHCLQLIQIDDKMYCGFIVELKESAFEVEEVIKVE</sequence>
<dbReference type="GeneID" id="62763627"/>
<protein>
    <submittedName>
        <fullName evidence="1">DUF2634 domain-containing protein</fullName>
    </submittedName>
</protein>